<evidence type="ECO:0000256" key="4">
    <source>
        <dbReference type="ARBA" id="ARBA00022833"/>
    </source>
</evidence>
<dbReference type="PANTHER" id="PTHR30096">
    <property type="entry name" value="4,5-DOPA DIOXYGENASE EXTRADIOL-LIKE PROTEIN"/>
    <property type="match status" value="1"/>
</dbReference>
<evidence type="ECO:0000313" key="7">
    <source>
        <dbReference type="EMBL" id="AZG33563.1"/>
    </source>
</evidence>
<dbReference type="Gene3D" id="3.40.830.10">
    <property type="entry name" value="LigB-like"/>
    <property type="match status" value="1"/>
</dbReference>
<keyword evidence="5" id="KW-0560">Oxidoreductase</keyword>
<feature type="domain" description="Extradiol ring-cleavage dioxygenase class III enzyme subunit B" evidence="6">
    <location>
        <begin position="48"/>
        <end position="258"/>
    </location>
</feature>
<keyword evidence="9" id="KW-1185">Reference proteome</keyword>
<sequence length="275" mass="30185">MNTATSLPTTSLPTTTLAPLMFIGHGAPTLALDESTVTRQLNAVGQQFSEVKAVLVLSAHWVSTSLQVTGISQPELIYDFNGFQPELYQVKYPAIGDNQLANDIASMLTQSGLSTQVNMTRGLDHGVWTPLMHLLPNPKVPVIQLSIPQHADLSFYLELGKAMTSLREQGIAVIGSGNVTHNLRALRFGGQPDPRVAEFEKWVRNNVINHNVQALVSAAEQYPNFSFFHPTVEHYIPLLFVLGAVTAQDNLTVIQNDIDFSVLSMESYLFNSQAK</sequence>
<accession>A0A3N4DFM6</accession>
<dbReference type="EMBL" id="CP034073">
    <property type="protein sequence ID" value="AZG33563.1"/>
    <property type="molecule type" value="Genomic_DNA"/>
</dbReference>
<dbReference type="PIRSF" id="PIRSF006157">
    <property type="entry name" value="Doxgns_DODA"/>
    <property type="match status" value="1"/>
</dbReference>
<dbReference type="Proteomes" id="UP000278855">
    <property type="component" value="Unassembled WGS sequence"/>
</dbReference>
<comment type="similarity">
    <text evidence="2">Belongs to the DODA-type extradiol aromatic ring-opening dioxygenase family.</text>
</comment>
<keyword evidence="4" id="KW-0862">Zinc</keyword>
<evidence type="ECO:0000256" key="1">
    <source>
        <dbReference type="ARBA" id="ARBA00001947"/>
    </source>
</evidence>
<dbReference type="GO" id="GO:0008270">
    <property type="term" value="F:zinc ion binding"/>
    <property type="evidence" value="ECO:0007669"/>
    <property type="project" value="InterPro"/>
</dbReference>
<keyword evidence="3" id="KW-0479">Metal-binding</keyword>
<dbReference type="GO" id="GO:0016702">
    <property type="term" value="F:oxidoreductase activity, acting on single donors with incorporation of molecular oxygen, incorporation of two atoms of oxygen"/>
    <property type="evidence" value="ECO:0007669"/>
    <property type="project" value="UniProtKB-ARBA"/>
</dbReference>
<reference evidence="8" key="3">
    <citation type="submission" date="2018-11" db="EMBL/GenBank/DDBJ databases">
        <authorList>
            <person name="Hwang Y.J."/>
            <person name="Hwang C.Y."/>
        </authorList>
    </citation>
    <scope>NUCLEOTIDE SEQUENCE</scope>
    <source>
        <strain evidence="8">R106</strain>
    </source>
</reference>
<dbReference type="RefSeq" id="WP_124013816.1">
    <property type="nucleotide sequence ID" value="NZ_CP034073.1"/>
</dbReference>
<evidence type="ECO:0000256" key="3">
    <source>
        <dbReference type="ARBA" id="ARBA00022723"/>
    </source>
</evidence>
<dbReference type="InterPro" id="IPR004183">
    <property type="entry name" value="Xdiol_dOase_suB"/>
</dbReference>
<keyword evidence="8" id="KW-0223">Dioxygenase</keyword>
<evidence type="ECO:0000259" key="6">
    <source>
        <dbReference type="Pfam" id="PF02900"/>
    </source>
</evidence>
<dbReference type="CDD" id="cd07363">
    <property type="entry name" value="45_DOPA_Dioxygenase"/>
    <property type="match status" value="1"/>
</dbReference>
<dbReference type="Proteomes" id="UP000273778">
    <property type="component" value="Chromosome"/>
</dbReference>
<proteinExistence type="inferred from homology"/>
<dbReference type="GO" id="GO:0008198">
    <property type="term" value="F:ferrous iron binding"/>
    <property type="evidence" value="ECO:0007669"/>
    <property type="project" value="InterPro"/>
</dbReference>
<evidence type="ECO:0000256" key="2">
    <source>
        <dbReference type="ARBA" id="ARBA00007581"/>
    </source>
</evidence>
<reference evidence="7 9" key="1">
    <citation type="submission" date="2018-11" db="EMBL/GenBank/DDBJ databases">
        <title>Shewanella sp. M2.</title>
        <authorList>
            <person name="Hwang Y.J."/>
            <person name="Hwang C.Y."/>
        </authorList>
    </citation>
    <scope>NUCLEOTIDE SEQUENCE [LARGE SCALE GENOMIC DNA]</scope>
    <source>
        <strain evidence="7 9">M2</strain>
    </source>
</reference>
<dbReference type="EMBL" id="RKKB01000015">
    <property type="protein sequence ID" value="RPA23642.1"/>
    <property type="molecule type" value="Genomic_DNA"/>
</dbReference>
<dbReference type="KEGG" id="spsr:EGC80_00540"/>
<evidence type="ECO:0000313" key="8">
    <source>
        <dbReference type="EMBL" id="RPA23642.1"/>
    </source>
</evidence>
<gene>
    <name evidence="8" type="ORF">EGC77_18135</name>
    <name evidence="7" type="ORF">EGC80_00540</name>
</gene>
<reference evidence="10" key="2">
    <citation type="submission" date="2018-11" db="EMBL/GenBank/DDBJ databases">
        <title>Shewanella sp. R106.</title>
        <authorList>
            <person name="Hwang Y.J."/>
            <person name="Hwang C.Y."/>
        </authorList>
    </citation>
    <scope>NUCLEOTIDE SEQUENCE [LARGE SCALE GENOMIC DNA]</scope>
    <source>
        <strain evidence="10">R106</strain>
    </source>
</reference>
<dbReference type="PANTHER" id="PTHR30096:SF0">
    <property type="entry name" value="4,5-DOPA DIOXYGENASE EXTRADIOL-LIKE PROTEIN"/>
    <property type="match status" value="1"/>
</dbReference>
<dbReference type="AlphaFoldDB" id="A0A3N4DFM6"/>
<evidence type="ECO:0000256" key="5">
    <source>
        <dbReference type="ARBA" id="ARBA00023002"/>
    </source>
</evidence>
<organism evidence="8 10">
    <name type="scientific">Shewanella psychromarinicola</name>
    <dbReference type="NCBI Taxonomy" id="2487742"/>
    <lineage>
        <taxon>Bacteria</taxon>
        <taxon>Pseudomonadati</taxon>
        <taxon>Pseudomonadota</taxon>
        <taxon>Gammaproteobacteria</taxon>
        <taxon>Alteromonadales</taxon>
        <taxon>Shewanellaceae</taxon>
        <taxon>Shewanella</taxon>
    </lineage>
</organism>
<evidence type="ECO:0000313" key="10">
    <source>
        <dbReference type="Proteomes" id="UP000278855"/>
    </source>
</evidence>
<evidence type="ECO:0000313" key="9">
    <source>
        <dbReference type="Proteomes" id="UP000273778"/>
    </source>
</evidence>
<dbReference type="InterPro" id="IPR014436">
    <property type="entry name" value="Extradiol_dOase_DODA"/>
</dbReference>
<dbReference type="OrthoDB" id="9790889at2"/>
<dbReference type="Pfam" id="PF02900">
    <property type="entry name" value="LigB"/>
    <property type="match status" value="1"/>
</dbReference>
<dbReference type="SUPFAM" id="SSF53213">
    <property type="entry name" value="LigB-like"/>
    <property type="match status" value="1"/>
</dbReference>
<comment type="cofactor">
    <cofactor evidence="1">
        <name>Zn(2+)</name>
        <dbReference type="ChEBI" id="CHEBI:29105"/>
    </cofactor>
</comment>
<name>A0A3N4DFM6_9GAMM</name>
<protein>
    <submittedName>
        <fullName evidence="8">Dioxygenase</fullName>
    </submittedName>
</protein>